<evidence type="ECO:0000313" key="3">
    <source>
        <dbReference type="Proteomes" id="UP000199437"/>
    </source>
</evidence>
<evidence type="ECO:0000256" key="1">
    <source>
        <dbReference type="ARBA" id="ARBA00022801"/>
    </source>
</evidence>
<protein>
    <submittedName>
        <fullName evidence="2">Probable phosphoglycerate mutase</fullName>
    </submittedName>
</protein>
<dbReference type="InterPro" id="IPR051695">
    <property type="entry name" value="Phosphoglycerate_Mutase"/>
</dbReference>
<dbReference type="Proteomes" id="UP000199437">
    <property type="component" value="Unassembled WGS sequence"/>
</dbReference>
<name>A0A1I0QMY3_9BACT</name>
<dbReference type="InterPro" id="IPR029033">
    <property type="entry name" value="His_PPase_superfam"/>
</dbReference>
<dbReference type="PIRSF" id="PIRSF000709">
    <property type="entry name" value="6PFK_2-Ptase"/>
    <property type="match status" value="1"/>
</dbReference>
<dbReference type="AlphaFoldDB" id="A0A1I0QMY3"/>
<dbReference type="Gene3D" id="3.40.50.1240">
    <property type="entry name" value="Phosphoglycerate mutase-like"/>
    <property type="match status" value="1"/>
</dbReference>
<dbReference type="InterPro" id="IPR001345">
    <property type="entry name" value="PG/BPGM_mutase_AS"/>
</dbReference>
<dbReference type="SUPFAM" id="SSF53254">
    <property type="entry name" value="Phosphoglycerate mutase-like"/>
    <property type="match status" value="1"/>
</dbReference>
<organism evidence="2 3">
    <name type="scientific">Roseivirga pacifica</name>
    <dbReference type="NCBI Taxonomy" id="1267423"/>
    <lineage>
        <taxon>Bacteria</taxon>
        <taxon>Pseudomonadati</taxon>
        <taxon>Bacteroidota</taxon>
        <taxon>Cytophagia</taxon>
        <taxon>Cytophagales</taxon>
        <taxon>Roseivirgaceae</taxon>
        <taxon>Roseivirga</taxon>
    </lineage>
</organism>
<proteinExistence type="predicted"/>
<dbReference type="GO" id="GO:0043456">
    <property type="term" value="P:regulation of pentose-phosphate shunt"/>
    <property type="evidence" value="ECO:0007669"/>
    <property type="project" value="TreeGrafter"/>
</dbReference>
<dbReference type="SMART" id="SM00855">
    <property type="entry name" value="PGAM"/>
    <property type="match status" value="1"/>
</dbReference>
<keyword evidence="3" id="KW-1185">Reference proteome</keyword>
<dbReference type="PROSITE" id="PS00175">
    <property type="entry name" value="PG_MUTASE"/>
    <property type="match status" value="1"/>
</dbReference>
<dbReference type="PANTHER" id="PTHR46517:SF1">
    <property type="entry name" value="FRUCTOSE-2,6-BISPHOSPHATASE TIGAR"/>
    <property type="match status" value="1"/>
</dbReference>
<evidence type="ECO:0000313" key="2">
    <source>
        <dbReference type="EMBL" id="SEW28538.1"/>
    </source>
</evidence>
<keyword evidence="1" id="KW-0378">Hydrolase</keyword>
<reference evidence="3" key="1">
    <citation type="submission" date="2016-10" db="EMBL/GenBank/DDBJ databases">
        <authorList>
            <person name="Varghese N."/>
            <person name="Submissions S."/>
        </authorList>
    </citation>
    <scope>NUCLEOTIDE SEQUENCE [LARGE SCALE GENOMIC DNA]</scope>
    <source>
        <strain evidence="3">CGMCC 1.12402</strain>
    </source>
</reference>
<dbReference type="GO" id="GO:0004331">
    <property type="term" value="F:fructose-2,6-bisphosphate 2-phosphatase activity"/>
    <property type="evidence" value="ECO:0007669"/>
    <property type="project" value="TreeGrafter"/>
</dbReference>
<dbReference type="PANTHER" id="PTHR46517">
    <property type="entry name" value="FRUCTOSE-2,6-BISPHOSPHATASE TIGAR"/>
    <property type="match status" value="1"/>
</dbReference>
<dbReference type="Pfam" id="PF00300">
    <property type="entry name" value="His_Phos_1"/>
    <property type="match status" value="1"/>
</dbReference>
<dbReference type="GO" id="GO:0005829">
    <property type="term" value="C:cytosol"/>
    <property type="evidence" value="ECO:0007669"/>
    <property type="project" value="TreeGrafter"/>
</dbReference>
<accession>A0A1I0QMY3</accession>
<dbReference type="RefSeq" id="WP_090258888.1">
    <property type="nucleotide sequence ID" value="NZ_FOIR01000002.1"/>
</dbReference>
<dbReference type="OrthoDB" id="9782128at2"/>
<dbReference type="CDD" id="cd07067">
    <property type="entry name" value="HP_PGM_like"/>
    <property type="match status" value="1"/>
</dbReference>
<dbReference type="InterPro" id="IPR013078">
    <property type="entry name" value="His_Pase_superF_clade-1"/>
</dbReference>
<dbReference type="EMBL" id="FOIR01000002">
    <property type="protein sequence ID" value="SEW28538.1"/>
    <property type="molecule type" value="Genomic_DNA"/>
</dbReference>
<dbReference type="GO" id="GO:0045820">
    <property type="term" value="P:negative regulation of glycolytic process"/>
    <property type="evidence" value="ECO:0007669"/>
    <property type="project" value="TreeGrafter"/>
</dbReference>
<dbReference type="STRING" id="1267423.SAMN05216290_2481"/>
<gene>
    <name evidence="2" type="ORF">SAMN05216290_2481</name>
</gene>
<sequence>MTKKIYVTRHGQTEFNKLGIVQGSGVDSDLNDMGRAQADAFYQAYKDHPFQKLYVTELKRTHQSMDGFIKAGLQHEIVGDLNEISWGIREGIPVDEEGNAYYQSILDRWNQGETNIAIEGGESPDEVALRTRRGMEYIVSQPEEHVLVCMHGRAMRIMLAEILNYPLSEMDKFGHENLCLYELEYTGSMFKVIRFCDTAHLAHLDE</sequence>
<dbReference type="GeneID" id="99987176"/>